<evidence type="ECO:0000313" key="4">
    <source>
        <dbReference type="EMBL" id="CAL1134153.1"/>
    </source>
</evidence>
<dbReference type="PANTHER" id="PTHR11649:SF13">
    <property type="entry name" value="ENGB-TYPE G DOMAIN-CONTAINING PROTEIN"/>
    <property type="match status" value="1"/>
</dbReference>
<sequence>MADAYAQAVSSLREQAERATDSLMKNGPRLLIMGGSGVGKSSVVNACFGRHVANVSHSIPCTSSISHFPPTERCPIHLYDTKGFETQSNNEDILRDLRQLLQERRDASASKSSLEERMAERLHAVWWVVDFRLEVVLFNTVAKLFEDDEVPIFVILNKCDRAKAEVEECLKATSDRCTGATAVIPVVAAAKHGPMLKLCEACDSEEILIMCNARKSFYVCQNSDCQQCDQQQKVKPAYGIEKLFEETTARLPVLVAKSFRQAELECFHDLQHNAHAIIVGFASVAAAAGATPAPFSDFFLLTGIQVAMV</sequence>
<organism evidence="3">
    <name type="scientific">Cladocopium goreaui</name>
    <dbReference type="NCBI Taxonomy" id="2562237"/>
    <lineage>
        <taxon>Eukaryota</taxon>
        <taxon>Sar</taxon>
        <taxon>Alveolata</taxon>
        <taxon>Dinophyceae</taxon>
        <taxon>Suessiales</taxon>
        <taxon>Symbiodiniaceae</taxon>
        <taxon>Cladocopium</taxon>
    </lineage>
</organism>
<keyword evidence="1" id="KW-0175">Coiled coil</keyword>
<evidence type="ECO:0000256" key="1">
    <source>
        <dbReference type="SAM" id="Coils"/>
    </source>
</evidence>
<dbReference type="OrthoDB" id="489802at2759"/>
<dbReference type="EMBL" id="CAMXCT030000584">
    <property type="protein sequence ID" value="CAL4768090.1"/>
    <property type="molecule type" value="Genomic_DNA"/>
</dbReference>
<gene>
    <name evidence="3" type="ORF">C1SCF055_LOCUS8635</name>
</gene>
<protein>
    <submittedName>
        <fullName evidence="5">G domain-containing protein</fullName>
    </submittedName>
</protein>
<dbReference type="InterPro" id="IPR027417">
    <property type="entry name" value="P-loop_NTPase"/>
</dbReference>
<feature type="domain" description="G" evidence="2">
    <location>
        <begin position="30"/>
        <end position="158"/>
    </location>
</feature>
<accession>A0A9P1FLR7</accession>
<evidence type="ECO:0000313" key="6">
    <source>
        <dbReference type="Proteomes" id="UP001152797"/>
    </source>
</evidence>
<dbReference type="Proteomes" id="UP001152797">
    <property type="component" value="Unassembled WGS sequence"/>
</dbReference>
<comment type="caution">
    <text evidence="3">The sequence shown here is derived from an EMBL/GenBank/DDBJ whole genome shotgun (WGS) entry which is preliminary data.</text>
</comment>
<evidence type="ECO:0000313" key="5">
    <source>
        <dbReference type="EMBL" id="CAL4768090.1"/>
    </source>
</evidence>
<proteinExistence type="predicted"/>
<evidence type="ECO:0000313" key="3">
    <source>
        <dbReference type="EMBL" id="CAI3980778.1"/>
    </source>
</evidence>
<dbReference type="InterPro" id="IPR006073">
    <property type="entry name" value="GTP-bd"/>
</dbReference>
<name>A0A9P1FLR7_9DINO</name>
<keyword evidence="6" id="KW-1185">Reference proteome</keyword>
<dbReference type="PANTHER" id="PTHR11649">
    <property type="entry name" value="MSS1/TRME-RELATED GTP-BINDING PROTEIN"/>
    <property type="match status" value="1"/>
</dbReference>
<dbReference type="SUPFAM" id="SSF52540">
    <property type="entry name" value="P-loop containing nucleoside triphosphate hydrolases"/>
    <property type="match status" value="1"/>
</dbReference>
<dbReference type="Gene3D" id="3.40.50.300">
    <property type="entry name" value="P-loop containing nucleotide triphosphate hydrolases"/>
    <property type="match status" value="1"/>
</dbReference>
<dbReference type="EMBL" id="CAMXCT010000584">
    <property type="protein sequence ID" value="CAI3980778.1"/>
    <property type="molecule type" value="Genomic_DNA"/>
</dbReference>
<reference evidence="3" key="1">
    <citation type="submission" date="2022-10" db="EMBL/GenBank/DDBJ databases">
        <authorList>
            <person name="Chen Y."/>
            <person name="Dougan E. K."/>
            <person name="Chan C."/>
            <person name="Rhodes N."/>
            <person name="Thang M."/>
        </authorList>
    </citation>
    <scope>NUCLEOTIDE SEQUENCE</scope>
</reference>
<dbReference type="EMBL" id="CAMXCT020000584">
    <property type="protein sequence ID" value="CAL1134153.1"/>
    <property type="molecule type" value="Genomic_DNA"/>
</dbReference>
<dbReference type="AlphaFoldDB" id="A0A9P1FLR7"/>
<reference evidence="4" key="2">
    <citation type="submission" date="2024-04" db="EMBL/GenBank/DDBJ databases">
        <authorList>
            <person name="Chen Y."/>
            <person name="Shah S."/>
            <person name="Dougan E. K."/>
            <person name="Thang M."/>
            <person name="Chan C."/>
        </authorList>
    </citation>
    <scope>NUCLEOTIDE SEQUENCE [LARGE SCALE GENOMIC DNA]</scope>
</reference>
<dbReference type="Pfam" id="PF01926">
    <property type="entry name" value="MMR_HSR1"/>
    <property type="match status" value="1"/>
</dbReference>
<feature type="coiled-coil region" evidence="1">
    <location>
        <begin position="90"/>
        <end position="117"/>
    </location>
</feature>
<dbReference type="CDD" id="cd00882">
    <property type="entry name" value="Ras_like_GTPase"/>
    <property type="match status" value="1"/>
</dbReference>
<dbReference type="GO" id="GO:0005525">
    <property type="term" value="F:GTP binding"/>
    <property type="evidence" value="ECO:0007669"/>
    <property type="project" value="InterPro"/>
</dbReference>
<evidence type="ECO:0000259" key="2">
    <source>
        <dbReference type="Pfam" id="PF01926"/>
    </source>
</evidence>